<comment type="caution">
    <text evidence="2">The sequence shown here is derived from an EMBL/GenBank/DDBJ whole genome shotgun (WGS) entry which is preliminary data.</text>
</comment>
<feature type="region of interest" description="Disordered" evidence="1">
    <location>
        <begin position="406"/>
        <end position="456"/>
    </location>
</feature>
<protein>
    <submittedName>
        <fullName evidence="2">Uncharacterized protein</fullName>
    </submittedName>
</protein>
<sequence length="456" mass="50944">MLVVASISVYPSGPITMIAHGSNFITENAQFQVAFVPGYSSRLPAIRIVNSFGLCIDSSRFQVVSIVDYRSGLSVTILGQTHSFCTWIFQFQFQVEWEFPITPRIMTEVGVVLFRRGTFTEIECAQLVDNLEYDPSLAGDVKFGLVDKLLSPKLAIENTFVRTIANIWMEEHAELIDGDTWPSSGNLGDFLRLPAEFNVNNHLLRCVMIGKYSNGKNRLCPDPKVVTAKTIPYGPWMRAPIETRRPLPSQRWGVVYWHPTIVGDSTITWPKQPLPNLSNAPQQVHNSGIGISEKEHDVLAEIADELGVDSLMFAGSTVGSFDPGALPTLVNSFALSNVMHAPRFDHMTHDMQCSIVAHIEQFTILHCWRRLMYRLLCDSEAHIKLTPSSIPSPNDGNKVDNVEDVVRSHKKSRNEKHRPFSSAKCSRSGNDLVDATKDKPMNLEMAEAAEQPCPKH</sequence>
<dbReference type="Proteomes" id="UP001396334">
    <property type="component" value="Unassembled WGS sequence"/>
</dbReference>
<proteinExistence type="predicted"/>
<reference evidence="2 3" key="1">
    <citation type="journal article" date="2024" name="G3 (Bethesda)">
        <title>Genome assembly of Hibiscus sabdariffa L. provides insights into metabolisms of medicinal natural products.</title>
        <authorList>
            <person name="Kim T."/>
        </authorList>
    </citation>
    <scope>NUCLEOTIDE SEQUENCE [LARGE SCALE GENOMIC DNA]</scope>
    <source>
        <strain evidence="2">TK-2024</strain>
        <tissue evidence="2">Old leaves</tissue>
    </source>
</reference>
<evidence type="ECO:0000313" key="3">
    <source>
        <dbReference type="Proteomes" id="UP001396334"/>
    </source>
</evidence>
<evidence type="ECO:0000256" key="1">
    <source>
        <dbReference type="SAM" id="MobiDB-lite"/>
    </source>
</evidence>
<accession>A0ABR2PCB3</accession>
<organism evidence="2 3">
    <name type="scientific">Hibiscus sabdariffa</name>
    <name type="common">roselle</name>
    <dbReference type="NCBI Taxonomy" id="183260"/>
    <lineage>
        <taxon>Eukaryota</taxon>
        <taxon>Viridiplantae</taxon>
        <taxon>Streptophyta</taxon>
        <taxon>Embryophyta</taxon>
        <taxon>Tracheophyta</taxon>
        <taxon>Spermatophyta</taxon>
        <taxon>Magnoliopsida</taxon>
        <taxon>eudicotyledons</taxon>
        <taxon>Gunneridae</taxon>
        <taxon>Pentapetalae</taxon>
        <taxon>rosids</taxon>
        <taxon>malvids</taxon>
        <taxon>Malvales</taxon>
        <taxon>Malvaceae</taxon>
        <taxon>Malvoideae</taxon>
        <taxon>Hibiscus</taxon>
    </lineage>
</organism>
<name>A0ABR2PCB3_9ROSI</name>
<keyword evidence="3" id="KW-1185">Reference proteome</keyword>
<evidence type="ECO:0000313" key="2">
    <source>
        <dbReference type="EMBL" id="KAK8986078.1"/>
    </source>
</evidence>
<gene>
    <name evidence="2" type="ORF">V6N11_082362</name>
</gene>
<dbReference type="EMBL" id="JBBPBN010000065">
    <property type="protein sequence ID" value="KAK8986078.1"/>
    <property type="molecule type" value="Genomic_DNA"/>
</dbReference>